<sequence>MKRGNEVQEGPFQQRRATPGQESAFTQQRVLAPANVAGFEQVQEGNMASGLSFHPMQQYPVPAVGQAAGHHGGVHHPHPHPTNPQQVAAVAHQQQVVHQTHAQAQAQVAQVQGHQQQQQQQQQQYQRLKVEDALSYLDQVKLQFGSQPQVYNDFLDIMKEFKSQSIDTPGVINRVSNLFKGHPDLIVGFNTFLPPGYKIEVQASDPTRINVSTPTGHITQHTAGGPLTGTGVQLQAQPASATPQQQQPQQQQHPNKPMTPQKQQPIHTQPQYHAQHAANKAVHHSVSSSHHHANQAATAGHTYSQPPPANQAHPAPPSAVTASPQHAHAASQQQQQQQPQAVQQTPQQQQQQPSQPVEFNHAINYVNKIKNRFQGQPEIYKAFLEILHTYQKEQRAVKESGGTYVPTLSEAQVFEQVAKLFKNQEDLLQEFGQFLPDANGSGVTGQSNFSFQEVMNRVAVRNDHTGIAKKPGSASNNKNRSSASGTVGHMKRPGSSAVQIPTKKPKTGAVKDVSLAEAGKHGSLSEFAFFDKVRKALRSQEVYENFLRCLVLYNQEIISRAELVQLVTPFLGKFPELLKWFKEFLGYKESDRIEHHAPKERNQGELAMEIDFANCKRCGASYRALPKSYQQPRCSGRSALCNEVINDTWVSFPSWSEDSTFVASRKTQYEEHIYRCEDERYELDIVIEVNAHTIRILEHVAKKLSRMSPEEASKFRLDNHLGGSSETIHRKAIHRIYGDKAQDIIEGLKKNPVVAVPLVLRRLKAKEDEWRDAQRSFNKIWREQNEKYYLKSLDHQGINFKQNDTKALRSKSLLNEIEAIFDERQEAMGDNTSPHLSYTYMDKHIVDDAAAVIIHHMKRHTGIHKEEKQKIKQLLHHFLPDYMFLERGELSDDEDEQEEETVEAAIALAGMDTAPSENVSSQKESKKASLMMTNGPCDDTAWDSDDVYHLFFVNNNWYLFMRLHYILCDRLQKMYERAEIIAKAEGGPNRKAAKESTAVALGLKQPLEIEPEEYYPAFLDMVRNLLDGNMESNAFEDQLREMFGIHAYIAFTMDKVVQNIVRQLQHIVSEDTCISVMEQYLAEMKSGGAGGSHSSAAARLSAESAYQRRAEQLLADENCFKVLYNKSDRKLTIELLDTEEDHSDDPVEVEKWSDYVEKFVNGEDTSAELRDQLAKKPVFLTRNIRRTRQQKAVTEESRPSEADNSQEKTEEADKPNQDKKPEDTDEKEDATKAKENAKDEGTPPLEAGQKEEEEPSPTEEKAKPAKEKGAEKKEVDPLEGVDMVNNMECKFNLNSYKMVYVVNSEDYMYRRTALKKARESHWRVTERLAARFNKFLDAWKSSHISRRQEADVENWFLGKVDDLVPCETTVKEVKSANGIRRKFIVDYYETEPPKVSGSGTS</sequence>
<dbReference type="Pfam" id="PF02671">
    <property type="entry name" value="PAH"/>
    <property type="match status" value="3"/>
</dbReference>
<evidence type="ECO:0000256" key="11">
    <source>
        <dbReference type="ARBA" id="ARBA00023163"/>
    </source>
</evidence>
<dbReference type="SUPFAM" id="SSF47762">
    <property type="entry name" value="PAH2 domain"/>
    <property type="match status" value="3"/>
</dbReference>
<keyword evidence="8" id="KW-0805">Transcription regulation</keyword>
<dbReference type="InterPro" id="IPR039774">
    <property type="entry name" value="Sin3-like"/>
</dbReference>
<organism evidence="21 22">
    <name type="scientific">Acanthaster planci</name>
    <name type="common">Crown-of-thorns starfish</name>
    <dbReference type="NCBI Taxonomy" id="133434"/>
    <lineage>
        <taxon>Eukaryota</taxon>
        <taxon>Metazoa</taxon>
        <taxon>Echinodermata</taxon>
        <taxon>Eleutherozoa</taxon>
        <taxon>Asterozoa</taxon>
        <taxon>Asteroidea</taxon>
        <taxon>Valvatacea</taxon>
        <taxon>Valvatida</taxon>
        <taxon>Acanthasteridae</taxon>
        <taxon>Acanthaster</taxon>
    </lineage>
</organism>
<proteinExistence type="predicted"/>
<comment type="function">
    <text evidence="13">Acts as a transcriptional repressor. Corepressor for REST. Interacts with MXI1 to repress MYC responsive genes and antagonize MYC oncogenic activities. Also interacts with MXD1-MAX heterodimers to repress transcription by tethering SIN3A to DNA. Acts cooperatively with OGT to repress transcription in parallel with histone deacetylation. Involved in the control of the circadian rhythms. Required for the transcriptional repression of circadian target genes, such as PER1, mediated by the large PER complex through histone deacetylation. Cooperates with FOXK1 to regulate cell cycle progression probably by repressing cell cycle inhibitor genes expression. Required for cortical neuron differentiation and callosal axon elongation.</text>
</comment>
<feature type="region of interest" description="Disordered" evidence="19">
    <location>
        <begin position="214"/>
        <end position="356"/>
    </location>
</feature>
<evidence type="ECO:0000256" key="14">
    <source>
        <dbReference type="ARBA" id="ARBA00061761"/>
    </source>
</evidence>
<evidence type="ECO:0000313" key="21">
    <source>
        <dbReference type="Proteomes" id="UP000694845"/>
    </source>
</evidence>
<dbReference type="FunFam" id="1.20.1160.11:FF:000002">
    <property type="entry name" value="Paired amphipathic helix protein SIN3"/>
    <property type="match status" value="1"/>
</dbReference>
<dbReference type="InterPro" id="IPR031693">
    <property type="entry name" value="Sin3_C"/>
</dbReference>
<keyword evidence="2" id="KW-0678">Repressor</keyword>
<dbReference type="PROSITE" id="PS51477">
    <property type="entry name" value="PAH"/>
    <property type="match status" value="3"/>
</dbReference>
<dbReference type="GO" id="GO:0003714">
    <property type="term" value="F:transcription corepressor activity"/>
    <property type="evidence" value="ECO:0007669"/>
    <property type="project" value="InterPro"/>
</dbReference>
<dbReference type="InterPro" id="IPR036600">
    <property type="entry name" value="PAH_sf"/>
</dbReference>
<feature type="compositionally biased region" description="Basic and acidic residues" evidence="19">
    <location>
        <begin position="1258"/>
        <end position="1276"/>
    </location>
</feature>
<evidence type="ECO:0000256" key="18">
    <source>
        <dbReference type="PROSITE-ProRule" id="PRU00810"/>
    </source>
</evidence>
<evidence type="ECO:0000256" key="15">
    <source>
        <dbReference type="ARBA" id="ARBA00068512"/>
    </source>
</evidence>
<evidence type="ECO:0000256" key="13">
    <source>
        <dbReference type="ARBA" id="ARBA00056268"/>
    </source>
</evidence>
<keyword evidence="4" id="KW-0597">Phosphoprotein</keyword>
<feature type="region of interest" description="Disordered" evidence="19">
    <location>
        <begin position="1185"/>
        <end position="1277"/>
    </location>
</feature>
<comment type="subunit">
    <text evidence="14">Interacts with ARID4B, BRMS1L, HCFC1, HDAC1, HDAC2, MXI1, SAP30L, SAP130, SFPQ and TOPORS. Interacts with OGT (via TPRs 1-6); the interaction mediates transcriptional repression in parallel with histone deacetylase. Interacts with BAZ2A, MXD1, MXD3, MXD4, MBD2, DACH1, NCOR1, NR4A2, REST, RLIM, SAP30, SETDB1, SMYD2, and SUDS3. Interacts with PHF12 in a complex composed of HDAC1, PHF12 and SAP30. Interacts with TET1; the interaction recruits SIN3A to gene promoters. The large PER complex involved in the histone deacetylation is composed of at least HDAC1, PER2, SFPQ and SIN3A. Interacts with KLF11. Interacts with PPHLN1. Found in a complex with YY1, GON4L and HDAC1. Interacts (via PAH2) with FOXK1. Interacts with FOXK2. Found in a complex composed of at least SINHCAF, SIN3A, HDAC1, SAP30, RBBP4, OGT and TET1. Interacts with SINHCAF. Interacts with SPHK2.</text>
</comment>
<evidence type="ECO:0000256" key="10">
    <source>
        <dbReference type="ARBA" id="ARBA00023108"/>
    </source>
</evidence>
<dbReference type="GO" id="GO:0048511">
    <property type="term" value="P:rhythmic process"/>
    <property type="evidence" value="ECO:0007669"/>
    <property type="project" value="UniProtKB-KW"/>
</dbReference>
<dbReference type="SMART" id="SM00761">
    <property type="entry name" value="HDAC_interact"/>
    <property type="match status" value="1"/>
</dbReference>
<dbReference type="Pfam" id="PF08295">
    <property type="entry name" value="Sin3_corepress"/>
    <property type="match status" value="1"/>
</dbReference>
<keyword evidence="21" id="KW-1185">Reference proteome</keyword>
<evidence type="ECO:0000259" key="20">
    <source>
        <dbReference type="SMART" id="SM00761"/>
    </source>
</evidence>
<gene>
    <name evidence="22" type="primary">LOC110987275</name>
</gene>
<evidence type="ECO:0000256" key="16">
    <source>
        <dbReference type="ARBA" id="ARBA00075105"/>
    </source>
</evidence>
<evidence type="ECO:0000313" key="22">
    <source>
        <dbReference type="RefSeq" id="XP_022105549.1"/>
    </source>
</evidence>
<keyword evidence="5" id="KW-0677">Repeat</keyword>
<dbReference type="Pfam" id="PF16879">
    <property type="entry name" value="Sin3a_C"/>
    <property type="match status" value="1"/>
</dbReference>
<dbReference type="GO" id="GO:0061629">
    <property type="term" value="F:RNA polymerase II-specific DNA-binding transcription factor binding"/>
    <property type="evidence" value="ECO:0007669"/>
    <property type="project" value="UniProtKB-ARBA"/>
</dbReference>
<feature type="region of interest" description="Disordered" evidence="19">
    <location>
        <begin position="466"/>
        <end position="503"/>
    </location>
</feature>
<feature type="region of interest" description="Disordered" evidence="19">
    <location>
        <begin position="63"/>
        <end position="84"/>
    </location>
</feature>
<dbReference type="FunFam" id="1.20.1160.11:FF:000001">
    <property type="entry name" value="Paired amphipathic helix protein Sin3"/>
    <property type="match status" value="1"/>
</dbReference>
<dbReference type="CTD" id="25942"/>
<dbReference type="GO" id="GO:0005730">
    <property type="term" value="C:nucleolus"/>
    <property type="evidence" value="ECO:0007669"/>
    <property type="project" value="UniProtKB-SubCell"/>
</dbReference>
<reference evidence="22" key="1">
    <citation type="submission" date="2025-08" db="UniProtKB">
        <authorList>
            <consortium name="RefSeq"/>
        </authorList>
    </citation>
    <scope>IDENTIFICATION</scope>
</reference>
<evidence type="ECO:0000256" key="8">
    <source>
        <dbReference type="ARBA" id="ARBA00023015"/>
    </source>
</evidence>
<dbReference type="OrthoDB" id="10265969at2759"/>
<evidence type="ECO:0000256" key="9">
    <source>
        <dbReference type="ARBA" id="ARBA00023054"/>
    </source>
</evidence>
<keyword evidence="10" id="KW-0090">Biological rhythms</keyword>
<dbReference type="RefSeq" id="XP_022105549.1">
    <property type="nucleotide sequence ID" value="XM_022249857.1"/>
</dbReference>
<feature type="compositionally biased region" description="Basic and acidic residues" evidence="19">
    <location>
        <begin position="1229"/>
        <end position="1241"/>
    </location>
</feature>
<evidence type="ECO:0000256" key="7">
    <source>
        <dbReference type="ARBA" id="ARBA00022990"/>
    </source>
</evidence>
<feature type="compositionally biased region" description="Low complexity" evidence="19">
    <location>
        <begin position="233"/>
        <end position="252"/>
    </location>
</feature>
<keyword evidence="6" id="KW-0832">Ubl conjugation</keyword>
<dbReference type="InterPro" id="IPR003822">
    <property type="entry name" value="PAH"/>
</dbReference>
<dbReference type="OMA" id="ANTWCIF"/>
<dbReference type="PANTHER" id="PTHR12346:SF0">
    <property type="entry name" value="SIN3A, ISOFORM G"/>
    <property type="match status" value="1"/>
</dbReference>
<name>A0A8B7ZJ35_ACAPL</name>
<dbReference type="InterPro" id="IPR013194">
    <property type="entry name" value="HDAC_interact_dom"/>
</dbReference>
<feature type="compositionally biased region" description="Low complexity" evidence="19">
    <location>
        <begin position="318"/>
        <end position="356"/>
    </location>
</feature>
<evidence type="ECO:0000256" key="17">
    <source>
        <dbReference type="ARBA" id="ARBA00081271"/>
    </source>
</evidence>
<keyword evidence="9" id="KW-0175">Coiled coil</keyword>
<keyword evidence="11" id="KW-0804">Transcription</keyword>
<evidence type="ECO:0000256" key="12">
    <source>
        <dbReference type="ARBA" id="ARBA00023242"/>
    </source>
</evidence>
<dbReference type="Proteomes" id="UP000694845">
    <property type="component" value="Unplaced"/>
</dbReference>
<accession>A0A8B7ZJ35</accession>
<evidence type="ECO:0000256" key="19">
    <source>
        <dbReference type="SAM" id="MobiDB-lite"/>
    </source>
</evidence>
<keyword evidence="12 18" id="KW-0539">Nucleus</keyword>
<keyword evidence="3" id="KW-1017">Isopeptide bond</keyword>
<dbReference type="GeneID" id="110987275"/>
<feature type="compositionally biased region" description="Basic and acidic residues" evidence="19">
    <location>
        <begin position="1193"/>
        <end position="1222"/>
    </location>
</feature>
<feature type="compositionally biased region" description="Low complexity" evidence="19">
    <location>
        <begin position="473"/>
        <end position="484"/>
    </location>
</feature>
<keyword evidence="7" id="KW-0007">Acetylation</keyword>
<dbReference type="GO" id="GO:0000122">
    <property type="term" value="P:negative regulation of transcription by RNA polymerase II"/>
    <property type="evidence" value="ECO:0007669"/>
    <property type="project" value="TreeGrafter"/>
</dbReference>
<feature type="compositionally biased region" description="Low complexity" evidence="19">
    <location>
        <begin position="276"/>
        <end position="288"/>
    </location>
</feature>
<evidence type="ECO:0000256" key="3">
    <source>
        <dbReference type="ARBA" id="ARBA00022499"/>
    </source>
</evidence>
<dbReference type="GO" id="GO:0070822">
    <property type="term" value="C:Sin3-type complex"/>
    <property type="evidence" value="ECO:0007669"/>
    <property type="project" value="TreeGrafter"/>
</dbReference>
<dbReference type="Gene3D" id="1.20.1160.11">
    <property type="entry name" value="Paired amphipathic helix"/>
    <property type="match status" value="3"/>
</dbReference>
<feature type="compositionally biased region" description="Pro residues" evidence="19">
    <location>
        <begin position="305"/>
        <end position="317"/>
    </location>
</feature>
<evidence type="ECO:0000256" key="6">
    <source>
        <dbReference type="ARBA" id="ARBA00022843"/>
    </source>
</evidence>
<dbReference type="KEGG" id="aplc:110987275"/>
<comment type="subcellular location">
    <subcellularLocation>
        <location evidence="1">Nucleus</location>
        <location evidence="1">Nucleolus</location>
    </subcellularLocation>
</comment>
<evidence type="ECO:0000256" key="2">
    <source>
        <dbReference type="ARBA" id="ARBA00022491"/>
    </source>
</evidence>
<evidence type="ECO:0000256" key="1">
    <source>
        <dbReference type="ARBA" id="ARBA00004604"/>
    </source>
</evidence>
<protein>
    <recommendedName>
        <fullName evidence="15">Paired amphipathic helix protein Sin3a</fullName>
    </recommendedName>
    <alternativeName>
        <fullName evidence="16">Histone deacetylase complex subunit Sin3a</fullName>
    </alternativeName>
    <alternativeName>
        <fullName evidence="17">Transcriptional corepressor Sin3a</fullName>
    </alternativeName>
</protein>
<feature type="domain" description="Histone deacetylase interacting" evidence="20">
    <location>
        <begin position="614"/>
        <end position="714"/>
    </location>
</feature>
<evidence type="ECO:0000256" key="5">
    <source>
        <dbReference type="ARBA" id="ARBA00022737"/>
    </source>
</evidence>
<evidence type="ECO:0000256" key="4">
    <source>
        <dbReference type="ARBA" id="ARBA00022553"/>
    </source>
</evidence>
<dbReference type="FunFam" id="1.20.1160.11:FF:000004">
    <property type="entry name" value="Paired amphipathic helix protein Sin3a"/>
    <property type="match status" value="1"/>
</dbReference>
<feature type="compositionally biased region" description="Polar residues" evidence="19">
    <location>
        <begin position="258"/>
        <end position="272"/>
    </location>
</feature>
<feature type="region of interest" description="Disordered" evidence="19">
    <location>
        <begin position="1"/>
        <end position="25"/>
    </location>
</feature>
<dbReference type="PANTHER" id="PTHR12346">
    <property type="entry name" value="SIN3B-RELATED"/>
    <property type="match status" value="1"/>
</dbReference>